<evidence type="ECO:0000313" key="1">
    <source>
        <dbReference type="EMBL" id="MDN5215505.1"/>
    </source>
</evidence>
<dbReference type="RefSeq" id="WP_346760835.1">
    <property type="nucleotide sequence ID" value="NZ_JAUJEB010000006.1"/>
</dbReference>
<sequence>MERILILPDSYAAFKYSDNFTIFSKPSSKGFDICPSRPTPHLKLKSMFNYVYDQKVIDEEIFRKFYASYK</sequence>
<name>A0ABT8LCJ8_9BACT</name>
<keyword evidence="2" id="KW-1185">Reference proteome</keyword>
<protein>
    <submittedName>
        <fullName evidence="1">Uncharacterized protein</fullName>
    </submittedName>
</protein>
<dbReference type="Proteomes" id="UP001172083">
    <property type="component" value="Unassembled WGS sequence"/>
</dbReference>
<gene>
    <name evidence="1" type="ORF">QQ020_25735</name>
</gene>
<reference evidence="1" key="1">
    <citation type="submission" date="2023-06" db="EMBL/GenBank/DDBJ databases">
        <title>Genomic of Agaribacillus aureum.</title>
        <authorList>
            <person name="Wang G."/>
        </authorList>
    </citation>
    <scope>NUCLEOTIDE SEQUENCE</scope>
    <source>
        <strain evidence="1">BMA12</strain>
    </source>
</reference>
<comment type="caution">
    <text evidence="1">The sequence shown here is derived from an EMBL/GenBank/DDBJ whole genome shotgun (WGS) entry which is preliminary data.</text>
</comment>
<accession>A0ABT8LCJ8</accession>
<organism evidence="1 2">
    <name type="scientific">Agaribacillus aureus</name>
    <dbReference type="NCBI Taxonomy" id="3051825"/>
    <lineage>
        <taxon>Bacteria</taxon>
        <taxon>Pseudomonadati</taxon>
        <taxon>Bacteroidota</taxon>
        <taxon>Cytophagia</taxon>
        <taxon>Cytophagales</taxon>
        <taxon>Splendidivirgaceae</taxon>
        <taxon>Agaribacillus</taxon>
    </lineage>
</organism>
<proteinExistence type="predicted"/>
<dbReference type="EMBL" id="JAUJEB010000006">
    <property type="protein sequence ID" value="MDN5215505.1"/>
    <property type="molecule type" value="Genomic_DNA"/>
</dbReference>
<evidence type="ECO:0000313" key="2">
    <source>
        <dbReference type="Proteomes" id="UP001172083"/>
    </source>
</evidence>